<sequence length="318" mass="35639">MLCNNKDILRHQRPRPSENRDSAKLRSSSTKLSQKSDQHHFDNPVYAYQSVSKSQPNLLENGNLNNGVTIKNNLSLKDDKNREWEKLGTFTFHDDACSLGAVGGHYDVPSTLQRQARVKALEADATNPNLNIYHSIESLKDNRLVEHVYDEIKQRPPPQKDPECEYDHLTYSRPLGEVKPHYYTMASQLHRSADQLAEEVLPNGKPAAGTSKKCNSPHSSSSSSNELNISRPEVNMECQSQNASDVPKVSNLNVGASDDEYARLKVNNFDVSMDTGKRDAYAKFEEDFNKTLSSEIEDSDNSHTSVAETEALSSQKDN</sequence>
<dbReference type="OrthoDB" id="18487at2759"/>
<dbReference type="Proteomes" id="UP000324222">
    <property type="component" value="Unassembled WGS sequence"/>
</dbReference>
<feature type="region of interest" description="Disordered" evidence="1">
    <location>
        <begin position="294"/>
        <end position="318"/>
    </location>
</feature>
<evidence type="ECO:0000313" key="3">
    <source>
        <dbReference type="Proteomes" id="UP000324222"/>
    </source>
</evidence>
<feature type="compositionally biased region" description="Polar residues" evidence="1">
    <location>
        <begin position="302"/>
        <end position="318"/>
    </location>
</feature>
<evidence type="ECO:0000313" key="2">
    <source>
        <dbReference type="EMBL" id="MPC10679.1"/>
    </source>
</evidence>
<proteinExistence type="predicted"/>
<protein>
    <submittedName>
        <fullName evidence="2">Uncharacterized protein</fullName>
    </submittedName>
</protein>
<feature type="compositionally biased region" description="Basic and acidic residues" evidence="1">
    <location>
        <begin position="7"/>
        <end position="24"/>
    </location>
</feature>
<feature type="region of interest" description="Disordered" evidence="1">
    <location>
        <begin position="1"/>
        <end position="39"/>
    </location>
</feature>
<dbReference type="AlphaFoldDB" id="A0A5B7CM96"/>
<comment type="caution">
    <text evidence="2">The sequence shown here is derived from an EMBL/GenBank/DDBJ whole genome shotgun (WGS) entry which is preliminary data.</text>
</comment>
<organism evidence="2 3">
    <name type="scientific">Portunus trituberculatus</name>
    <name type="common">Swimming crab</name>
    <name type="synonym">Neptunus trituberculatus</name>
    <dbReference type="NCBI Taxonomy" id="210409"/>
    <lineage>
        <taxon>Eukaryota</taxon>
        <taxon>Metazoa</taxon>
        <taxon>Ecdysozoa</taxon>
        <taxon>Arthropoda</taxon>
        <taxon>Crustacea</taxon>
        <taxon>Multicrustacea</taxon>
        <taxon>Malacostraca</taxon>
        <taxon>Eumalacostraca</taxon>
        <taxon>Eucarida</taxon>
        <taxon>Decapoda</taxon>
        <taxon>Pleocyemata</taxon>
        <taxon>Brachyura</taxon>
        <taxon>Eubrachyura</taxon>
        <taxon>Portunoidea</taxon>
        <taxon>Portunidae</taxon>
        <taxon>Portuninae</taxon>
        <taxon>Portunus</taxon>
    </lineage>
</organism>
<feature type="region of interest" description="Disordered" evidence="1">
    <location>
        <begin position="203"/>
        <end position="228"/>
    </location>
</feature>
<reference evidence="2 3" key="1">
    <citation type="submission" date="2019-05" db="EMBL/GenBank/DDBJ databases">
        <title>Another draft genome of Portunus trituberculatus and its Hox gene families provides insights of decapod evolution.</title>
        <authorList>
            <person name="Jeong J.-H."/>
            <person name="Song I."/>
            <person name="Kim S."/>
            <person name="Choi T."/>
            <person name="Kim D."/>
            <person name="Ryu S."/>
            <person name="Kim W."/>
        </authorList>
    </citation>
    <scope>NUCLEOTIDE SEQUENCE [LARGE SCALE GENOMIC DNA]</scope>
    <source>
        <tissue evidence="2">Muscle</tissue>
    </source>
</reference>
<keyword evidence="3" id="KW-1185">Reference proteome</keyword>
<gene>
    <name evidence="2" type="ORF">E2C01_003319</name>
</gene>
<name>A0A5B7CM96_PORTR</name>
<dbReference type="EMBL" id="VSRR010000126">
    <property type="protein sequence ID" value="MPC10679.1"/>
    <property type="molecule type" value="Genomic_DNA"/>
</dbReference>
<accession>A0A5B7CM96</accession>
<evidence type="ECO:0000256" key="1">
    <source>
        <dbReference type="SAM" id="MobiDB-lite"/>
    </source>
</evidence>